<evidence type="ECO:0000256" key="2">
    <source>
        <dbReference type="ARBA" id="ARBA00023054"/>
    </source>
</evidence>
<evidence type="ECO:0000313" key="4">
    <source>
        <dbReference type="Proteomes" id="UP000276260"/>
    </source>
</evidence>
<sequence>MFRQPLVVEQKVVIAGREYWLRCSLQEQAGLQEAARLLNSNIAQVRQGAGHLSMEQSIVLAALNIGLQLVTQQSPQLEHCQQRLAKLMALIEANN</sequence>
<accession>A0A3P3QK81</accession>
<organism evidence="3 4">
    <name type="scientific">Rheinheimera mesophila</name>
    <dbReference type="NCBI Taxonomy" id="1547515"/>
    <lineage>
        <taxon>Bacteria</taxon>
        <taxon>Pseudomonadati</taxon>
        <taxon>Pseudomonadota</taxon>
        <taxon>Gammaproteobacteria</taxon>
        <taxon>Chromatiales</taxon>
        <taxon>Chromatiaceae</taxon>
        <taxon>Rheinheimera</taxon>
    </lineage>
</organism>
<protein>
    <submittedName>
        <fullName evidence="3">Cell division protein ZapA</fullName>
    </submittedName>
</protein>
<comment type="caution">
    <text evidence="3">The sequence shown here is derived from an EMBL/GenBank/DDBJ whole genome shotgun (WGS) entry which is preliminary data.</text>
</comment>
<keyword evidence="4" id="KW-1185">Reference proteome</keyword>
<keyword evidence="2" id="KW-0175">Coiled coil</keyword>
<evidence type="ECO:0000313" key="3">
    <source>
        <dbReference type="EMBL" id="RRJ21478.1"/>
    </source>
</evidence>
<dbReference type="InterPro" id="IPR007838">
    <property type="entry name" value="Cell_div_ZapA-like"/>
</dbReference>
<dbReference type="RefSeq" id="WP_052749454.1">
    <property type="nucleotide sequence ID" value="NZ_LAVS01000096.1"/>
</dbReference>
<name>A0A3P3QK81_9GAMM</name>
<dbReference type="OrthoDB" id="5772359at2"/>
<proteinExistence type="inferred from homology"/>
<dbReference type="InterPro" id="IPR042233">
    <property type="entry name" value="Cell_div_ZapA_N"/>
</dbReference>
<dbReference type="EMBL" id="RRCF01000002">
    <property type="protein sequence ID" value="RRJ21478.1"/>
    <property type="molecule type" value="Genomic_DNA"/>
</dbReference>
<gene>
    <name evidence="3" type="primary">zapA</name>
    <name evidence="3" type="ORF">EIK76_11445</name>
</gene>
<dbReference type="GO" id="GO:0051301">
    <property type="term" value="P:cell division"/>
    <property type="evidence" value="ECO:0007669"/>
    <property type="project" value="UniProtKB-KW"/>
</dbReference>
<dbReference type="Proteomes" id="UP000276260">
    <property type="component" value="Unassembled WGS sequence"/>
</dbReference>
<keyword evidence="3" id="KW-0132">Cell division</keyword>
<evidence type="ECO:0000256" key="1">
    <source>
        <dbReference type="ARBA" id="ARBA00010074"/>
    </source>
</evidence>
<keyword evidence="3" id="KW-0131">Cell cycle</keyword>
<comment type="similarity">
    <text evidence="1">Belongs to the ZapA family. Type 1 subfamily.</text>
</comment>
<dbReference type="Pfam" id="PF05164">
    <property type="entry name" value="ZapA"/>
    <property type="match status" value="1"/>
</dbReference>
<reference evidence="3 4" key="1">
    <citation type="submission" date="2018-11" db="EMBL/GenBank/DDBJ databases">
        <title>Draft genome analysis of Rheinheimera mesophila isolated from an industrial waste site.</title>
        <authorList>
            <person name="Yu Q."/>
            <person name="Qi Y."/>
            <person name="Zhang H."/>
            <person name="Lu Y."/>
            <person name="Pu J."/>
        </authorList>
    </citation>
    <scope>NUCLEOTIDE SEQUENCE [LARGE SCALE GENOMIC DNA]</scope>
    <source>
        <strain evidence="3 4">IITR13</strain>
    </source>
</reference>
<dbReference type="Gene3D" id="3.30.160.880">
    <property type="entry name" value="Cell division protein ZapA protomer, N-terminal domain"/>
    <property type="match status" value="1"/>
</dbReference>
<dbReference type="InterPro" id="IPR036192">
    <property type="entry name" value="Cell_div_ZapA-like_sf"/>
</dbReference>
<dbReference type="AlphaFoldDB" id="A0A3P3QK81"/>
<dbReference type="SUPFAM" id="SSF102829">
    <property type="entry name" value="Cell division protein ZapA-like"/>
    <property type="match status" value="1"/>
</dbReference>